<dbReference type="Proteomes" id="UP000628775">
    <property type="component" value="Unassembled WGS sequence"/>
</dbReference>
<dbReference type="NCBIfam" id="TIGR04086">
    <property type="entry name" value="TIGR04086_membr"/>
    <property type="match status" value="1"/>
</dbReference>
<comment type="caution">
    <text evidence="2">The sequence shown here is derived from an EMBL/GenBank/DDBJ whole genome shotgun (WGS) entry which is preliminary data.</text>
</comment>
<protein>
    <recommendedName>
        <fullName evidence="4">TIGR04086 family membrane protein</fullName>
    </recommendedName>
</protein>
<sequence>MTKKMVTAASYGMVTAFALIIAVAIVLATLFKFTSLDEFSIGELPMLIISFCALFIGGIIAGAKMREKGLFIGASTGFSYSLLIYLILFLGYDRPLGWDQYLTILVNIIVTGMGGIIGVNLSGASKKR</sequence>
<feature type="transmembrane region" description="Helical" evidence="1">
    <location>
        <begin position="44"/>
        <end position="63"/>
    </location>
</feature>
<keyword evidence="1" id="KW-0472">Membrane</keyword>
<reference evidence="2" key="2">
    <citation type="submission" date="2020-09" db="EMBL/GenBank/DDBJ databases">
        <authorList>
            <person name="Sun Q."/>
            <person name="Zhou Y."/>
        </authorList>
    </citation>
    <scope>NUCLEOTIDE SEQUENCE</scope>
    <source>
        <strain evidence="2">CGMCC 1.15371</strain>
    </source>
</reference>
<accession>A0A8J2YHF9</accession>
<dbReference type="RefSeq" id="WP_188693617.1">
    <property type="nucleotide sequence ID" value="NZ_BMIR01000009.1"/>
</dbReference>
<feature type="transmembrane region" description="Helical" evidence="1">
    <location>
        <begin position="104"/>
        <end position="123"/>
    </location>
</feature>
<keyword evidence="3" id="KW-1185">Reference proteome</keyword>
<evidence type="ECO:0008006" key="4">
    <source>
        <dbReference type="Google" id="ProtNLM"/>
    </source>
</evidence>
<keyword evidence="1" id="KW-1133">Transmembrane helix</keyword>
<proteinExistence type="predicted"/>
<name>A0A8J2YHF9_9BACL</name>
<keyword evidence="1" id="KW-0812">Transmembrane</keyword>
<dbReference type="Pfam" id="PF12670">
    <property type="entry name" value="DUF3792"/>
    <property type="match status" value="1"/>
</dbReference>
<evidence type="ECO:0000313" key="2">
    <source>
        <dbReference type="EMBL" id="GGE42837.1"/>
    </source>
</evidence>
<feature type="transmembrane region" description="Helical" evidence="1">
    <location>
        <begin position="70"/>
        <end position="92"/>
    </location>
</feature>
<evidence type="ECO:0000256" key="1">
    <source>
        <dbReference type="SAM" id="Phobius"/>
    </source>
</evidence>
<dbReference type="EMBL" id="BMIR01000009">
    <property type="protein sequence ID" value="GGE42837.1"/>
    <property type="molecule type" value="Genomic_DNA"/>
</dbReference>
<dbReference type="InterPro" id="IPR023804">
    <property type="entry name" value="DUF3792_TM"/>
</dbReference>
<organism evidence="2 3">
    <name type="scientific">Pullulanibacillus camelliae</name>
    <dbReference type="NCBI Taxonomy" id="1707096"/>
    <lineage>
        <taxon>Bacteria</taxon>
        <taxon>Bacillati</taxon>
        <taxon>Bacillota</taxon>
        <taxon>Bacilli</taxon>
        <taxon>Bacillales</taxon>
        <taxon>Sporolactobacillaceae</taxon>
        <taxon>Pullulanibacillus</taxon>
    </lineage>
</organism>
<reference evidence="2" key="1">
    <citation type="journal article" date="2014" name="Int. J. Syst. Evol. Microbiol.">
        <title>Complete genome sequence of Corynebacterium casei LMG S-19264T (=DSM 44701T), isolated from a smear-ripened cheese.</title>
        <authorList>
            <consortium name="US DOE Joint Genome Institute (JGI-PGF)"/>
            <person name="Walter F."/>
            <person name="Albersmeier A."/>
            <person name="Kalinowski J."/>
            <person name="Ruckert C."/>
        </authorList>
    </citation>
    <scope>NUCLEOTIDE SEQUENCE</scope>
    <source>
        <strain evidence="2">CGMCC 1.15371</strain>
    </source>
</reference>
<evidence type="ECO:0000313" key="3">
    <source>
        <dbReference type="Proteomes" id="UP000628775"/>
    </source>
</evidence>
<gene>
    <name evidence="2" type="ORF">GCM10011391_22070</name>
</gene>
<dbReference type="AlphaFoldDB" id="A0A8J2YHF9"/>
<feature type="transmembrane region" description="Helical" evidence="1">
    <location>
        <begin position="12"/>
        <end position="32"/>
    </location>
</feature>